<organism evidence="7 8">
    <name type="scientific">Phreatobacter aquaticus</name>
    <dbReference type="NCBI Taxonomy" id="2570229"/>
    <lineage>
        <taxon>Bacteria</taxon>
        <taxon>Pseudomonadati</taxon>
        <taxon>Pseudomonadota</taxon>
        <taxon>Alphaproteobacteria</taxon>
        <taxon>Hyphomicrobiales</taxon>
        <taxon>Phreatobacteraceae</taxon>
        <taxon>Phreatobacter</taxon>
    </lineage>
</organism>
<dbReference type="InterPro" id="IPR001851">
    <property type="entry name" value="ABC_transp_permease"/>
</dbReference>
<feature type="transmembrane region" description="Helical" evidence="6">
    <location>
        <begin position="36"/>
        <end position="56"/>
    </location>
</feature>
<dbReference type="KEGG" id="paqt:E8L99_18450"/>
<dbReference type="Proteomes" id="UP000298588">
    <property type="component" value="Chromosome"/>
</dbReference>
<evidence type="ECO:0000256" key="2">
    <source>
        <dbReference type="ARBA" id="ARBA00022475"/>
    </source>
</evidence>
<keyword evidence="3 6" id="KW-0812">Transmembrane</keyword>
<evidence type="ECO:0000256" key="6">
    <source>
        <dbReference type="SAM" id="Phobius"/>
    </source>
</evidence>
<gene>
    <name evidence="7" type="ORF">E8L99_18450</name>
</gene>
<dbReference type="EMBL" id="CP039865">
    <property type="protein sequence ID" value="QCK87597.1"/>
    <property type="molecule type" value="Genomic_DNA"/>
</dbReference>
<dbReference type="CDD" id="cd06580">
    <property type="entry name" value="TM_PBP1_transp_TpRbsC_like"/>
    <property type="match status" value="1"/>
</dbReference>
<protein>
    <submittedName>
        <fullName evidence="7">ABC transporter permease</fullName>
    </submittedName>
</protein>
<keyword evidence="8" id="KW-1185">Reference proteome</keyword>
<dbReference type="PANTHER" id="PTHR43370:SF2">
    <property type="entry name" value="ABC TRANSPORTER PERMEASE PROTEIN"/>
    <property type="match status" value="1"/>
</dbReference>
<proteinExistence type="predicted"/>
<evidence type="ECO:0000256" key="3">
    <source>
        <dbReference type="ARBA" id="ARBA00022692"/>
    </source>
</evidence>
<feature type="transmembrane region" description="Helical" evidence="6">
    <location>
        <begin position="148"/>
        <end position="164"/>
    </location>
</feature>
<feature type="transmembrane region" description="Helical" evidence="6">
    <location>
        <begin position="270"/>
        <end position="290"/>
    </location>
</feature>
<dbReference type="OrthoDB" id="9792579at2"/>
<dbReference type="GO" id="GO:0005886">
    <property type="term" value="C:plasma membrane"/>
    <property type="evidence" value="ECO:0007669"/>
    <property type="project" value="UniProtKB-SubCell"/>
</dbReference>
<keyword evidence="4 6" id="KW-1133">Transmembrane helix</keyword>
<accession>A0A4D7QRP8</accession>
<name>A0A4D7QRP8_9HYPH</name>
<dbReference type="Pfam" id="PF02653">
    <property type="entry name" value="BPD_transp_2"/>
    <property type="match status" value="1"/>
</dbReference>
<feature type="transmembrane region" description="Helical" evidence="6">
    <location>
        <begin position="91"/>
        <end position="113"/>
    </location>
</feature>
<keyword evidence="5 6" id="KW-0472">Membrane</keyword>
<feature type="transmembrane region" description="Helical" evidence="6">
    <location>
        <begin position="62"/>
        <end position="84"/>
    </location>
</feature>
<evidence type="ECO:0000256" key="5">
    <source>
        <dbReference type="ARBA" id="ARBA00023136"/>
    </source>
</evidence>
<sequence length="307" mass="31278">MEIGTLIDVLTATIRIATPLLFAALGGLLSERAGTFAVGVEGMMLAGAFGGAVAALMSGNVLIGFLVAPMAGALLGLVVGIATARFRADQMVAGLAINILSLGLTSFLLRGLFGGRAPVIRLTIPPVVPVPWLSDIPLLGPVLFRHPLVIYAAFLLVIPVWIFLMKTRGGLILRAVGENPEAAHAAGSNPILVRIAAIAGGGALAGLGGATLALQEVGTFTDGMTNGRGFIALAAIIVGRWTPVGAMLGCLLFGAVAALELRIQGLGLPVSSYVIQMVPYLLALALLAGVGRSARMPAAIGAPFQKH</sequence>
<comment type="subcellular location">
    <subcellularLocation>
        <location evidence="1">Cell membrane</location>
        <topology evidence="1">Multi-pass membrane protein</topology>
    </subcellularLocation>
</comment>
<dbReference type="RefSeq" id="WP_137100926.1">
    <property type="nucleotide sequence ID" value="NZ_CP039865.1"/>
</dbReference>
<evidence type="ECO:0000256" key="1">
    <source>
        <dbReference type="ARBA" id="ARBA00004651"/>
    </source>
</evidence>
<evidence type="ECO:0000313" key="8">
    <source>
        <dbReference type="Proteomes" id="UP000298588"/>
    </source>
</evidence>
<keyword evidence="2" id="KW-1003">Cell membrane</keyword>
<dbReference type="GO" id="GO:0022857">
    <property type="term" value="F:transmembrane transporter activity"/>
    <property type="evidence" value="ECO:0007669"/>
    <property type="project" value="InterPro"/>
</dbReference>
<feature type="transmembrane region" description="Helical" evidence="6">
    <location>
        <begin position="230"/>
        <end position="258"/>
    </location>
</feature>
<evidence type="ECO:0000313" key="7">
    <source>
        <dbReference type="EMBL" id="QCK87597.1"/>
    </source>
</evidence>
<dbReference type="AlphaFoldDB" id="A0A4D7QRP8"/>
<evidence type="ECO:0000256" key="4">
    <source>
        <dbReference type="ARBA" id="ARBA00022989"/>
    </source>
</evidence>
<feature type="transmembrane region" description="Helical" evidence="6">
    <location>
        <begin position="6"/>
        <end position="29"/>
    </location>
</feature>
<dbReference type="PANTHER" id="PTHR43370">
    <property type="entry name" value="SUGAR ABC TRANSPORTER INTEGRAL MEMBRANE PROTEIN-RELATED"/>
    <property type="match status" value="1"/>
</dbReference>
<reference evidence="7 8" key="1">
    <citation type="submission" date="2019-04" db="EMBL/GenBank/DDBJ databases">
        <title>Phreatobacter aquaticus sp. nov.</title>
        <authorList>
            <person name="Choi A."/>
            <person name="Baek K."/>
        </authorList>
    </citation>
    <scope>NUCLEOTIDE SEQUENCE [LARGE SCALE GENOMIC DNA]</scope>
    <source>
        <strain evidence="7 8">NMCR1094</strain>
    </source>
</reference>